<evidence type="ECO:0000313" key="3">
    <source>
        <dbReference type="Proteomes" id="UP001454036"/>
    </source>
</evidence>
<reference evidence="2 3" key="1">
    <citation type="submission" date="2024-01" db="EMBL/GenBank/DDBJ databases">
        <title>The complete chloroplast genome sequence of Lithospermum erythrorhizon: insights into the phylogenetic relationship among Boraginaceae species and the maternal lineages of purple gromwells.</title>
        <authorList>
            <person name="Okada T."/>
            <person name="Watanabe K."/>
        </authorList>
    </citation>
    <scope>NUCLEOTIDE SEQUENCE [LARGE SCALE GENOMIC DNA]</scope>
</reference>
<dbReference type="Proteomes" id="UP001454036">
    <property type="component" value="Unassembled WGS sequence"/>
</dbReference>
<evidence type="ECO:0000313" key="2">
    <source>
        <dbReference type="EMBL" id="GAA0155503.1"/>
    </source>
</evidence>
<feature type="region of interest" description="Disordered" evidence="1">
    <location>
        <begin position="1"/>
        <end position="41"/>
    </location>
</feature>
<feature type="region of interest" description="Disordered" evidence="1">
    <location>
        <begin position="82"/>
        <end position="109"/>
    </location>
</feature>
<comment type="caution">
    <text evidence="2">The sequence shown here is derived from an EMBL/GenBank/DDBJ whole genome shotgun (WGS) entry which is preliminary data.</text>
</comment>
<accession>A0AAV3PWU9</accession>
<feature type="compositionally biased region" description="Polar residues" evidence="1">
    <location>
        <begin position="91"/>
        <end position="100"/>
    </location>
</feature>
<keyword evidence="3" id="KW-1185">Reference proteome</keyword>
<sequence length="421" mass="46463">MADNTTDDAGASPGTVQRVLREGLRFGDASTPPSSSRDTKDVEVFAASVITDPNANVMGASGTEHVVAGTVEISRKRNRAVAKWGEKGSKKTSAATNPEGETSKKGGKVSQTLEGFQKVTATSAVALGHLRHLCDYYHIETGVKTRIPLAGETIDKPMVDPTAPKGEPIEGGYTPVFWEFFNYELRLPASEFINNVLAAIDRAPAQLELFAWATLTAFQVGCLSVGVIPTLNLFNRILHLQAKNLLYHGKPWKASPSRWHKYTFFGEGCLLGRRSSYLLNRPRHDVRPTLALDIFCDPDVLIKAGLSKSFDNFPQFDLGGYIRESVHQSNVGLIACNCFSPSVPTATISAYNPWFLKQVLRLYSRRPHRPIRLLLSQRYKLFFPVPLQYIKPLLPLRFPIGFPPGMSMRGPQDPRGVSPRG</sequence>
<gene>
    <name evidence="2" type="ORF">LIER_13216</name>
</gene>
<protein>
    <submittedName>
        <fullName evidence="2">Uncharacterized protein</fullName>
    </submittedName>
</protein>
<dbReference type="EMBL" id="BAABME010002639">
    <property type="protein sequence ID" value="GAA0155503.1"/>
    <property type="molecule type" value="Genomic_DNA"/>
</dbReference>
<organism evidence="2 3">
    <name type="scientific">Lithospermum erythrorhizon</name>
    <name type="common">Purple gromwell</name>
    <name type="synonym">Lithospermum officinale var. erythrorhizon</name>
    <dbReference type="NCBI Taxonomy" id="34254"/>
    <lineage>
        <taxon>Eukaryota</taxon>
        <taxon>Viridiplantae</taxon>
        <taxon>Streptophyta</taxon>
        <taxon>Embryophyta</taxon>
        <taxon>Tracheophyta</taxon>
        <taxon>Spermatophyta</taxon>
        <taxon>Magnoliopsida</taxon>
        <taxon>eudicotyledons</taxon>
        <taxon>Gunneridae</taxon>
        <taxon>Pentapetalae</taxon>
        <taxon>asterids</taxon>
        <taxon>lamiids</taxon>
        <taxon>Boraginales</taxon>
        <taxon>Boraginaceae</taxon>
        <taxon>Boraginoideae</taxon>
        <taxon>Lithospermeae</taxon>
        <taxon>Lithospermum</taxon>
    </lineage>
</organism>
<dbReference type="AlphaFoldDB" id="A0AAV3PWU9"/>
<evidence type="ECO:0000256" key="1">
    <source>
        <dbReference type="SAM" id="MobiDB-lite"/>
    </source>
</evidence>
<name>A0AAV3PWU9_LITER</name>
<proteinExistence type="predicted"/>